<dbReference type="PANTHER" id="PTHR38690">
    <property type="entry name" value="PROTEASE-RELATED"/>
    <property type="match status" value="1"/>
</dbReference>
<dbReference type="PROSITE" id="PS00141">
    <property type="entry name" value="ASP_PROTEASE"/>
    <property type="match status" value="1"/>
</dbReference>
<feature type="transmembrane region" description="Helical" evidence="1">
    <location>
        <begin position="7"/>
        <end position="30"/>
    </location>
</feature>
<reference evidence="3 4" key="1">
    <citation type="submission" date="2018-07" db="EMBL/GenBank/DDBJ databases">
        <title>Genomic Encyclopedia of Type Strains, Phase IV (KMG-IV): sequencing the most valuable type-strain genomes for metagenomic binning, comparative biology and taxonomic classification.</title>
        <authorList>
            <person name="Goeker M."/>
        </authorList>
    </citation>
    <scope>NUCLEOTIDE SEQUENCE [LARGE SCALE GENOMIC DNA]</scope>
    <source>
        <strain evidence="3 4">DSM 103736</strain>
    </source>
</reference>
<dbReference type="InterPro" id="IPR001969">
    <property type="entry name" value="Aspartic_peptidase_AS"/>
</dbReference>
<name>A0A370QGH4_9GAMM</name>
<dbReference type="GO" id="GO:0004190">
    <property type="term" value="F:aspartic-type endopeptidase activity"/>
    <property type="evidence" value="ECO:0007669"/>
    <property type="project" value="InterPro"/>
</dbReference>
<keyword evidence="1" id="KW-0472">Membrane</keyword>
<evidence type="ECO:0000313" key="4">
    <source>
        <dbReference type="Proteomes" id="UP000254848"/>
    </source>
</evidence>
<keyword evidence="4" id="KW-1185">Reference proteome</keyword>
<protein>
    <submittedName>
        <fullName evidence="3">Uncharacterized protein (TIGR02099 family)</fullName>
    </submittedName>
</protein>
<accession>A0A370QGH4</accession>
<dbReference type="InterPro" id="IPR011836">
    <property type="entry name" value="YhdP"/>
</dbReference>
<feature type="domain" description="YhdP central" evidence="2">
    <location>
        <begin position="346"/>
        <end position="1332"/>
    </location>
</feature>
<comment type="caution">
    <text evidence="3">The sequence shown here is derived from an EMBL/GenBank/DDBJ whole genome shotgun (WGS) entry which is preliminary data.</text>
</comment>
<dbReference type="GO" id="GO:0006508">
    <property type="term" value="P:proteolysis"/>
    <property type="evidence" value="ECO:0007669"/>
    <property type="project" value="InterPro"/>
</dbReference>
<gene>
    <name evidence="3" type="ORF">C8D90_10958</name>
</gene>
<organism evidence="3 4">
    <name type="scientific">Enterobacillus tribolii</name>
    <dbReference type="NCBI Taxonomy" id="1487935"/>
    <lineage>
        <taxon>Bacteria</taxon>
        <taxon>Pseudomonadati</taxon>
        <taxon>Pseudomonadota</taxon>
        <taxon>Gammaproteobacteria</taxon>
        <taxon>Enterobacterales</taxon>
        <taxon>Hafniaceae</taxon>
        <taxon>Enterobacillus</taxon>
    </lineage>
</organism>
<evidence type="ECO:0000313" key="3">
    <source>
        <dbReference type="EMBL" id="RDK87463.1"/>
    </source>
</evidence>
<dbReference type="NCBIfam" id="TIGR02099">
    <property type="entry name" value="YhdP family protein"/>
    <property type="match status" value="1"/>
</dbReference>
<dbReference type="RefSeq" id="WP_230473045.1">
    <property type="nucleotide sequence ID" value="NZ_QRAP01000009.1"/>
</dbReference>
<dbReference type="Proteomes" id="UP000254848">
    <property type="component" value="Unassembled WGS sequence"/>
</dbReference>
<dbReference type="Pfam" id="PF13116">
    <property type="entry name" value="YhdP"/>
    <property type="match status" value="2"/>
</dbReference>
<evidence type="ECO:0000256" key="1">
    <source>
        <dbReference type="SAM" id="Phobius"/>
    </source>
</evidence>
<dbReference type="InterPro" id="IPR025263">
    <property type="entry name" value="YhdP_central"/>
</dbReference>
<dbReference type="EMBL" id="QRAP01000009">
    <property type="protein sequence ID" value="RDK87463.1"/>
    <property type="molecule type" value="Genomic_DNA"/>
</dbReference>
<keyword evidence="1" id="KW-0812">Transmembrane</keyword>
<dbReference type="PANTHER" id="PTHR38690:SF1">
    <property type="entry name" value="PROTEASE"/>
    <property type="match status" value="1"/>
</dbReference>
<sequence>MRRLPGFLLASIAVLIVLSALLISGLRLILPNVEHFRPQIVAKIEQLTGVPIRLSKLEASWQSFGPTLEVRDLSVVTGDTRWNVDRITVALDVWQSLLHLRWQFRDLTFYRLWVDSDRVLDLSKRGSGDIESDKLSDIFLYQFDHFILRNSRLSFPSPSGARITLDISELAWLNTATRHRAEGRIAFSTLDNQHGSLQVRMDLHDDNGLLSDGKVYLQADRIDVTPWLSRWVSSQTGLDSAEFSLAAWLTIKDSEITGGDMLLSQGSATWVENGSGCAPAWYTLMAPDRGGGNGTYAGLVAPKAAAGKAVRELPLWAILSAQTHCPVGIEQAMWQNLLNASPRITAQHTQLHDLSVDNLTLHVARKARGWQFDIPRLNLVTDGKPWQQGLLSVLYLPEDARLPGPAQQEELRIRATRLQLTQLGEVLPTFVAFLTPAVEKLWNGLQPSGDIPRLALDIPLRQPERTRILADWRDVSWKHWTLLPGVSNFSGEVSGSGMNARLRFALAETQMPYGSMFRAPLDVRQAHGDIGWRNDETGWTLSGEGLDVQAKSLWVNGGFNYTQPRQGEPWLNILAGIRLDDARDAWRYFPEPLMGTRLTDYLSGALEGGKVDNATLVFNGNPRHFPYPQHDGLFEVFVPLRDATFRFQPDWAPLTDLTIDLDFINDGLWMRAPSGKLGDVDAKDVTANIPVYRDEKLLIDASVAGNGDAVHDYFNQSPLANSVGSTLEMLQVGGKVNGRLHLDIPLHGDAHTRATGEVTLADNTLRVAPIASTLEKVSGRFRFDDGALESSTINAMLYGQPVDVQFSTQPGTQDYGVNVGINGNWLPSRLPGVPAEVARQLDGAAPWNARVDITLPHRGSPRYQVRLNADLKGVSSHLPSPLTKKKGEAMPLDISAQGDMNGFTVSGSANKNNGFNSRWLLHSRGVTLDRAVWHQGATKTPELPGDKSIALTLPALDGGEWLALLSPAVSQGGGAEFDYPRRVTLTTPSLRLAGQQWHDVRLEADRKPSMTSLNVKGREVDAAASLEQGNVLRANIAYLYYNPQWGTPKAGEASPADLLPPEGRQVSFRNWPAMLLRCQDCWVMGQRLRKVEADLKPQGNNLQLENGLIDTGSTRLTLSGNWAQTGAEESTALRGKLSGANISNSTNYFGISTPLKDAPFSLDFDLQWQGAPWQPKVDTLNGNLNSKLGKGEIADAGGGRAGQLLRLVSFDALLRKLQLDFSDTFSSGFPFDGIRGTAKIDRGVLTTRDMLVDGLAADIAMNGQIDLVQRKINMEAVVAPEISATVGVATAFAINPVVGAAVFAASKVLAPLWNKISLIRYNITGSLEHPVINEVLRQPKEEKAR</sequence>
<evidence type="ECO:0000259" key="2">
    <source>
        <dbReference type="Pfam" id="PF13116"/>
    </source>
</evidence>
<feature type="domain" description="YhdP central" evidence="2">
    <location>
        <begin position="1"/>
        <end position="270"/>
    </location>
</feature>
<proteinExistence type="predicted"/>
<keyword evidence="1" id="KW-1133">Transmembrane helix</keyword>